<evidence type="ECO:0000256" key="2">
    <source>
        <dbReference type="SAM" id="Phobius"/>
    </source>
</evidence>
<feature type="compositionally biased region" description="Low complexity" evidence="1">
    <location>
        <begin position="194"/>
        <end position="235"/>
    </location>
</feature>
<feature type="compositionally biased region" description="Polar residues" evidence="1">
    <location>
        <begin position="471"/>
        <end position="482"/>
    </location>
</feature>
<proteinExistence type="predicted"/>
<feature type="region of interest" description="Disordered" evidence="1">
    <location>
        <begin position="194"/>
        <end position="279"/>
    </location>
</feature>
<name>A0A9P9EB73_9PLEO</name>
<feature type="compositionally biased region" description="Basic and acidic residues" evidence="1">
    <location>
        <begin position="501"/>
        <end position="515"/>
    </location>
</feature>
<reference evidence="3" key="1">
    <citation type="journal article" date="2021" name="Nat. Commun.">
        <title>Genetic determinants of endophytism in the Arabidopsis root mycobiome.</title>
        <authorList>
            <person name="Mesny F."/>
            <person name="Miyauchi S."/>
            <person name="Thiergart T."/>
            <person name="Pickel B."/>
            <person name="Atanasova L."/>
            <person name="Karlsson M."/>
            <person name="Huettel B."/>
            <person name="Barry K.W."/>
            <person name="Haridas S."/>
            <person name="Chen C."/>
            <person name="Bauer D."/>
            <person name="Andreopoulos W."/>
            <person name="Pangilinan J."/>
            <person name="LaButti K."/>
            <person name="Riley R."/>
            <person name="Lipzen A."/>
            <person name="Clum A."/>
            <person name="Drula E."/>
            <person name="Henrissat B."/>
            <person name="Kohler A."/>
            <person name="Grigoriev I.V."/>
            <person name="Martin F.M."/>
            <person name="Hacquard S."/>
        </authorList>
    </citation>
    <scope>NUCLEOTIDE SEQUENCE</scope>
    <source>
        <strain evidence="3">MPI-CAGE-CH-0243</strain>
    </source>
</reference>
<keyword evidence="2" id="KW-1133">Transmembrane helix</keyword>
<feature type="region of interest" description="Disordered" evidence="1">
    <location>
        <begin position="18"/>
        <end position="44"/>
    </location>
</feature>
<evidence type="ECO:0000313" key="4">
    <source>
        <dbReference type="Proteomes" id="UP000700596"/>
    </source>
</evidence>
<gene>
    <name evidence="3" type="ORF">B0J11DRAFT_178123</name>
</gene>
<comment type="caution">
    <text evidence="3">The sequence shown here is derived from an EMBL/GenBank/DDBJ whole genome shotgun (WGS) entry which is preliminary data.</text>
</comment>
<dbReference type="EMBL" id="JAGMWT010000002">
    <property type="protein sequence ID" value="KAH7136074.1"/>
    <property type="molecule type" value="Genomic_DNA"/>
</dbReference>
<keyword evidence="4" id="KW-1185">Reference proteome</keyword>
<dbReference type="Proteomes" id="UP000700596">
    <property type="component" value="Unassembled WGS sequence"/>
</dbReference>
<keyword evidence="2" id="KW-0472">Membrane</keyword>
<dbReference type="OrthoDB" id="5421784at2759"/>
<organism evidence="3 4">
    <name type="scientific">Dendryphion nanum</name>
    <dbReference type="NCBI Taxonomy" id="256645"/>
    <lineage>
        <taxon>Eukaryota</taxon>
        <taxon>Fungi</taxon>
        <taxon>Dikarya</taxon>
        <taxon>Ascomycota</taxon>
        <taxon>Pezizomycotina</taxon>
        <taxon>Dothideomycetes</taxon>
        <taxon>Pleosporomycetidae</taxon>
        <taxon>Pleosporales</taxon>
        <taxon>Torulaceae</taxon>
        <taxon>Dendryphion</taxon>
    </lineage>
</organism>
<accession>A0A9P9EB73</accession>
<feature type="transmembrane region" description="Helical" evidence="2">
    <location>
        <begin position="282"/>
        <end position="304"/>
    </location>
</feature>
<feature type="region of interest" description="Disordered" evidence="1">
    <location>
        <begin position="438"/>
        <end position="515"/>
    </location>
</feature>
<evidence type="ECO:0000313" key="3">
    <source>
        <dbReference type="EMBL" id="KAH7136074.1"/>
    </source>
</evidence>
<feature type="compositionally biased region" description="Low complexity" evidence="1">
    <location>
        <begin position="251"/>
        <end position="279"/>
    </location>
</feature>
<evidence type="ECO:0000256" key="1">
    <source>
        <dbReference type="SAM" id="MobiDB-lite"/>
    </source>
</evidence>
<dbReference type="AlphaFoldDB" id="A0A9P9EB73"/>
<protein>
    <submittedName>
        <fullName evidence="3">Uncharacterized protein</fullName>
    </submittedName>
</protein>
<keyword evidence="2" id="KW-0812">Transmembrane</keyword>
<sequence>METVAKLSKISRIHLRRRPSAQHLPRGPAIVKHREEQQEKESEELVADTEVDHALLAREKKGREVMGQSHRIFHRRQEPNIVTVVVDVVATVDQHGNIIAQQTLPPALPAVLAVPTVVLPSVPPVPPFPSDLTVPAVPSFPWPSGVPSVVDLPTVPLITSTPVPATTPAIISGIPTSYTNSTISSSALSTIPISSLNSTSSTSGSSSSSQLSTSSTSSSALSTRTSVSSTFSSQTDAPSSTNPAGGRVGGAPESTAPVPAASSPAAGAQNSGSGSSTPTPTVVGSVVGSLAGFALILAIILILIRRHKQKRLGGALQLRDDNDTVDNQPIAASGQQMATTRGSAMPGGAAAFLNRFSGASKSTAGSSATGEKSFQRISGRKLPSAFSEGMTSEQFAREGTLSGSSFYRDDQGFYGGPGAAPNKDFGKDTGGTSAAAVAAAAAAAAERERIMPSPARTPVIHHPDDAPPWGTSRNGGNSTLSPPHTPNAAFPPRSTLGRSHPSHDGSRSSRFTEDV</sequence>